<dbReference type="AlphaFoldDB" id="A0A6A4GKT2"/>
<evidence type="ECO:0000313" key="1">
    <source>
        <dbReference type="EMBL" id="KAE9386362.1"/>
    </source>
</evidence>
<evidence type="ECO:0000313" key="2">
    <source>
        <dbReference type="Proteomes" id="UP000799118"/>
    </source>
</evidence>
<dbReference type="OrthoDB" id="3044837at2759"/>
<protein>
    <submittedName>
        <fullName evidence="1">Uncharacterized protein</fullName>
    </submittedName>
</protein>
<proteinExistence type="predicted"/>
<name>A0A6A4GKT2_9AGAR</name>
<dbReference type="Proteomes" id="UP000799118">
    <property type="component" value="Unassembled WGS sequence"/>
</dbReference>
<accession>A0A6A4GKT2</accession>
<organism evidence="1 2">
    <name type="scientific">Gymnopus androsaceus JB14</name>
    <dbReference type="NCBI Taxonomy" id="1447944"/>
    <lineage>
        <taxon>Eukaryota</taxon>
        <taxon>Fungi</taxon>
        <taxon>Dikarya</taxon>
        <taxon>Basidiomycota</taxon>
        <taxon>Agaricomycotina</taxon>
        <taxon>Agaricomycetes</taxon>
        <taxon>Agaricomycetidae</taxon>
        <taxon>Agaricales</taxon>
        <taxon>Marasmiineae</taxon>
        <taxon>Omphalotaceae</taxon>
        <taxon>Gymnopus</taxon>
    </lineage>
</organism>
<reference evidence="1" key="1">
    <citation type="journal article" date="2019" name="Environ. Microbiol.">
        <title>Fungal ecological strategies reflected in gene transcription - a case study of two litter decomposers.</title>
        <authorList>
            <person name="Barbi F."/>
            <person name="Kohler A."/>
            <person name="Barry K."/>
            <person name="Baskaran P."/>
            <person name="Daum C."/>
            <person name="Fauchery L."/>
            <person name="Ihrmark K."/>
            <person name="Kuo A."/>
            <person name="LaButti K."/>
            <person name="Lipzen A."/>
            <person name="Morin E."/>
            <person name="Grigoriev I.V."/>
            <person name="Henrissat B."/>
            <person name="Lindahl B."/>
            <person name="Martin F."/>
        </authorList>
    </citation>
    <scope>NUCLEOTIDE SEQUENCE</scope>
    <source>
        <strain evidence="1">JB14</strain>
    </source>
</reference>
<gene>
    <name evidence="1" type="ORF">BT96DRAFT_1006168</name>
</gene>
<keyword evidence="2" id="KW-1185">Reference proteome</keyword>
<sequence length="207" mass="23260">MVHGGTRNDSRAARNREVMRNVVRKVNEDQTSGFNIDLTNIQSVIVSWNGQQFPDRIPDNVAREVFSEIFRVSFTEELLMADRYLYELREDDREDGELGSDLDASSREERNLKVMSAIPGMLDGGDLGFGSADLALRQRSLYGLYRVMSGWTRVAAMAFSSIRVAERLGGPATLSLGKIEDAELHVAYHYIISFAGFFKRAPVLPHL</sequence>
<dbReference type="EMBL" id="ML769887">
    <property type="protein sequence ID" value="KAE9386362.1"/>
    <property type="molecule type" value="Genomic_DNA"/>
</dbReference>